<proteinExistence type="predicted"/>
<name>A0A2I0B2Z9_9ASPA</name>
<evidence type="ECO:0000313" key="1">
    <source>
        <dbReference type="EMBL" id="PKA62178.1"/>
    </source>
</evidence>
<reference evidence="1 2" key="1">
    <citation type="journal article" date="2017" name="Nature">
        <title>The Apostasia genome and the evolution of orchids.</title>
        <authorList>
            <person name="Zhang G.Q."/>
            <person name="Liu K.W."/>
            <person name="Li Z."/>
            <person name="Lohaus R."/>
            <person name="Hsiao Y.Y."/>
            <person name="Niu S.C."/>
            <person name="Wang J.Y."/>
            <person name="Lin Y.C."/>
            <person name="Xu Q."/>
            <person name="Chen L.J."/>
            <person name="Yoshida K."/>
            <person name="Fujiwara S."/>
            <person name="Wang Z.W."/>
            <person name="Zhang Y.Q."/>
            <person name="Mitsuda N."/>
            <person name="Wang M."/>
            <person name="Liu G.H."/>
            <person name="Pecoraro L."/>
            <person name="Huang H.X."/>
            <person name="Xiao X.J."/>
            <person name="Lin M."/>
            <person name="Wu X.Y."/>
            <person name="Wu W.L."/>
            <person name="Chen Y.Y."/>
            <person name="Chang S.B."/>
            <person name="Sakamoto S."/>
            <person name="Ohme-Takagi M."/>
            <person name="Yagi M."/>
            <person name="Zeng S.J."/>
            <person name="Shen C.Y."/>
            <person name="Yeh C.M."/>
            <person name="Luo Y.B."/>
            <person name="Tsai W.C."/>
            <person name="Van de Peer Y."/>
            <person name="Liu Z.J."/>
        </authorList>
    </citation>
    <scope>NUCLEOTIDE SEQUENCE [LARGE SCALE GENOMIC DNA]</scope>
    <source>
        <strain evidence="2">cv. Shenzhen</strain>
        <tissue evidence="1">Stem</tissue>
    </source>
</reference>
<sequence length="77" mass="8626">MAGMQLASFFIEVARNSRRPPKACFFEIAPWRATATICKQHERPILDPIVEEDGPDIIENRMSVIESVFTTSSAMVA</sequence>
<dbReference type="OrthoDB" id="10465250at2759"/>
<accession>A0A2I0B2Z9</accession>
<organism evidence="1 2">
    <name type="scientific">Apostasia shenzhenica</name>
    <dbReference type="NCBI Taxonomy" id="1088818"/>
    <lineage>
        <taxon>Eukaryota</taxon>
        <taxon>Viridiplantae</taxon>
        <taxon>Streptophyta</taxon>
        <taxon>Embryophyta</taxon>
        <taxon>Tracheophyta</taxon>
        <taxon>Spermatophyta</taxon>
        <taxon>Magnoliopsida</taxon>
        <taxon>Liliopsida</taxon>
        <taxon>Asparagales</taxon>
        <taxon>Orchidaceae</taxon>
        <taxon>Apostasioideae</taxon>
        <taxon>Apostasia</taxon>
    </lineage>
</organism>
<protein>
    <submittedName>
        <fullName evidence="1">Uncharacterized protein</fullName>
    </submittedName>
</protein>
<dbReference type="Proteomes" id="UP000236161">
    <property type="component" value="Unassembled WGS sequence"/>
</dbReference>
<gene>
    <name evidence="1" type="ORF">AXF42_Ash015062</name>
</gene>
<keyword evidence="2" id="KW-1185">Reference proteome</keyword>
<dbReference type="AlphaFoldDB" id="A0A2I0B2Z9"/>
<dbReference type="EMBL" id="KZ451919">
    <property type="protein sequence ID" value="PKA62178.1"/>
    <property type="molecule type" value="Genomic_DNA"/>
</dbReference>
<evidence type="ECO:0000313" key="2">
    <source>
        <dbReference type="Proteomes" id="UP000236161"/>
    </source>
</evidence>